<dbReference type="RefSeq" id="WP_179462455.1">
    <property type="nucleotide sequence ID" value="NZ_JACBZX010000001.1"/>
</dbReference>
<proteinExistence type="predicted"/>
<name>A0A852X8D9_9MICO</name>
<comment type="caution">
    <text evidence="1">The sequence shown here is derived from an EMBL/GenBank/DDBJ whole genome shotgun (WGS) entry which is preliminary data.</text>
</comment>
<evidence type="ECO:0000313" key="1">
    <source>
        <dbReference type="EMBL" id="NYG37023.1"/>
    </source>
</evidence>
<sequence length="117" mass="12107">MCGSDREDGLRIFPGPVTGRKQVVASSVLLTEPTTPAVWAALDCPGAFAIGMADGDPILLGTMTARIDREIPAGEQLVVMGWATGSEGRKRYCGTALLAEGGQVLARAAHTWVAPAG</sequence>
<dbReference type="InterPro" id="IPR029069">
    <property type="entry name" value="HotDog_dom_sf"/>
</dbReference>
<dbReference type="EMBL" id="JACBZX010000001">
    <property type="protein sequence ID" value="NYG37023.1"/>
    <property type="molecule type" value="Genomic_DNA"/>
</dbReference>
<reference evidence="1 2" key="1">
    <citation type="submission" date="2020-07" db="EMBL/GenBank/DDBJ databases">
        <title>Sequencing the genomes of 1000 actinobacteria strains.</title>
        <authorList>
            <person name="Klenk H.-P."/>
        </authorList>
    </citation>
    <scope>NUCLEOTIDE SEQUENCE [LARGE SCALE GENOMIC DNA]</scope>
    <source>
        <strain evidence="1 2">DSM 24723</strain>
    </source>
</reference>
<keyword evidence="2" id="KW-1185">Reference proteome</keyword>
<accession>A0A852X8D9</accession>
<gene>
    <name evidence="1" type="ORF">BJY28_001492</name>
</gene>
<protein>
    <submittedName>
        <fullName evidence="1">Uncharacterized protein</fullName>
    </submittedName>
</protein>
<dbReference type="AlphaFoldDB" id="A0A852X8D9"/>
<evidence type="ECO:0000313" key="2">
    <source>
        <dbReference type="Proteomes" id="UP000592181"/>
    </source>
</evidence>
<dbReference type="Proteomes" id="UP000592181">
    <property type="component" value="Unassembled WGS sequence"/>
</dbReference>
<organism evidence="1 2">
    <name type="scientific">Janibacter alkaliphilus</name>
    <dbReference type="NCBI Taxonomy" id="1069963"/>
    <lineage>
        <taxon>Bacteria</taxon>
        <taxon>Bacillati</taxon>
        <taxon>Actinomycetota</taxon>
        <taxon>Actinomycetes</taxon>
        <taxon>Micrococcales</taxon>
        <taxon>Intrasporangiaceae</taxon>
        <taxon>Janibacter</taxon>
    </lineage>
</organism>
<dbReference type="SUPFAM" id="SSF54637">
    <property type="entry name" value="Thioesterase/thiol ester dehydrase-isomerase"/>
    <property type="match status" value="1"/>
</dbReference>
<dbReference type="Gene3D" id="3.10.129.10">
    <property type="entry name" value="Hotdog Thioesterase"/>
    <property type="match status" value="1"/>
</dbReference>